<dbReference type="Pfam" id="PF02826">
    <property type="entry name" value="2-Hacid_dh_C"/>
    <property type="match status" value="1"/>
</dbReference>
<dbReference type="OrthoDB" id="1522997at2"/>
<comment type="similarity">
    <text evidence="1 4">Belongs to the D-isomer specific 2-hydroxyacid dehydrogenase family.</text>
</comment>
<dbReference type="PANTHER" id="PTHR42789:SF1">
    <property type="entry name" value="D-ISOMER SPECIFIC 2-HYDROXYACID DEHYDROGENASE FAMILY PROTEIN (AFU_ORTHOLOGUE AFUA_6G10090)"/>
    <property type="match status" value="1"/>
</dbReference>
<evidence type="ECO:0000256" key="3">
    <source>
        <dbReference type="ARBA" id="ARBA00023027"/>
    </source>
</evidence>
<evidence type="ECO:0000313" key="7">
    <source>
        <dbReference type="EMBL" id="REE01022.1"/>
    </source>
</evidence>
<protein>
    <submittedName>
        <fullName evidence="7">D-3-phosphoglycerate dehydrogenase</fullName>
    </submittedName>
</protein>
<dbReference type="EMBL" id="QREG01000004">
    <property type="protein sequence ID" value="REE01022.1"/>
    <property type="molecule type" value="Genomic_DNA"/>
</dbReference>
<dbReference type="Proteomes" id="UP000256779">
    <property type="component" value="Unassembled WGS sequence"/>
</dbReference>
<evidence type="ECO:0000259" key="5">
    <source>
        <dbReference type="Pfam" id="PF00389"/>
    </source>
</evidence>
<proteinExistence type="inferred from homology"/>
<keyword evidence="3" id="KW-0520">NAD</keyword>
<feature type="domain" description="D-isomer specific 2-hydroxyacid dehydrogenase NAD-binding" evidence="6">
    <location>
        <begin position="111"/>
        <end position="292"/>
    </location>
</feature>
<evidence type="ECO:0000256" key="4">
    <source>
        <dbReference type="RuleBase" id="RU003719"/>
    </source>
</evidence>
<accession>A0A3D9L4W5</accession>
<evidence type="ECO:0000313" key="8">
    <source>
        <dbReference type="Proteomes" id="UP000256779"/>
    </source>
</evidence>
<keyword evidence="2 4" id="KW-0560">Oxidoreductase</keyword>
<dbReference type="GO" id="GO:0016616">
    <property type="term" value="F:oxidoreductase activity, acting on the CH-OH group of donors, NAD or NADP as acceptor"/>
    <property type="evidence" value="ECO:0007669"/>
    <property type="project" value="InterPro"/>
</dbReference>
<evidence type="ECO:0000256" key="2">
    <source>
        <dbReference type="ARBA" id="ARBA00023002"/>
    </source>
</evidence>
<organism evidence="7 8">
    <name type="scientific">Marinoscillum furvescens DSM 4134</name>
    <dbReference type="NCBI Taxonomy" id="1122208"/>
    <lineage>
        <taxon>Bacteria</taxon>
        <taxon>Pseudomonadati</taxon>
        <taxon>Bacteroidota</taxon>
        <taxon>Cytophagia</taxon>
        <taxon>Cytophagales</taxon>
        <taxon>Reichenbachiellaceae</taxon>
        <taxon>Marinoscillum</taxon>
    </lineage>
</organism>
<dbReference type="InterPro" id="IPR036291">
    <property type="entry name" value="NAD(P)-bd_dom_sf"/>
</dbReference>
<evidence type="ECO:0000259" key="6">
    <source>
        <dbReference type="Pfam" id="PF02826"/>
    </source>
</evidence>
<dbReference type="Pfam" id="PF00389">
    <property type="entry name" value="2-Hacid_dh"/>
    <property type="match status" value="1"/>
</dbReference>
<feature type="domain" description="D-isomer specific 2-hydroxyacid dehydrogenase catalytic" evidence="5">
    <location>
        <begin position="9"/>
        <end position="308"/>
    </location>
</feature>
<dbReference type="PANTHER" id="PTHR42789">
    <property type="entry name" value="D-ISOMER SPECIFIC 2-HYDROXYACID DEHYDROGENASE FAMILY PROTEIN (AFU_ORTHOLOGUE AFUA_6G10090)"/>
    <property type="match status" value="1"/>
</dbReference>
<reference evidence="7 8" key="1">
    <citation type="submission" date="2018-07" db="EMBL/GenBank/DDBJ databases">
        <title>Genomic Encyclopedia of Type Strains, Phase IV (KMG-IV): sequencing the most valuable type-strain genomes for metagenomic binning, comparative biology and taxonomic classification.</title>
        <authorList>
            <person name="Goeker M."/>
        </authorList>
    </citation>
    <scope>NUCLEOTIDE SEQUENCE [LARGE SCALE GENOMIC DNA]</scope>
    <source>
        <strain evidence="7 8">DSM 4134</strain>
    </source>
</reference>
<sequence length="318" mass="35947">MNQPTNNRVLIVDQMHDSVERLFTEAGFEPDYRPDIKPAEVLDIIHQYGGVVVRSKMAIDKSFLDAAVNLRFVARAGAGIDKIDYPYLTEKGVKLVNAPEGNRDALGEHAIGMLLNLFHRLDKGNREVRDMIWDREGNRGFEVKGKTIGIFGFGFMGSAFAEKLRGFSCRVLAYDKYKTDLSNEYVEQVDLETFFREVEILSIHVPLTAETRFLFDEAYLERFQNLKVVVNTSRGEVLKLSALNKLLAEGKLLGAALDVLENEKLKTLTEEQQQDFDTLRAFGNVILSPHVGGWTFESYERINEVLVSKLQAEGLAHV</sequence>
<dbReference type="SUPFAM" id="SSF52283">
    <property type="entry name" value="Formate/glycerate dehydrogenase catalytic domain-like"/>
    <property type="match status" value="1"/>
</dbReference>
<keyword evidence="8" id="KW-1185">Reference proteome</keyword>
<dbReference type="InterPro" id="IPR050857">
    <property type="entry name" value="D-2-hydroxyacid_DH"/>
</dbReference>
<comment type="caution">
    <text evidence="7">The sequence shown here is derived from an EMBL/GenBank/DDBJ whole genome shotgun (WGS) entry which is preliminary data.</text>
</comment>
<gene>
    <name evidence="7" type="ORF">C7460_10441</name>
</gene>
<dbReference type="InterPro" id="IPR006140">
    <property type="entry name" value="D-isomer_DH_NAD-bd"/>
</dbReference>
<dbReference type="Gene3D" id="3.40.50.720">
    <property type="entry name" value="NAD(P)-binding Rossmann-like Domain"/>
    <property type="match status" value="2"/>
</dbReference>
<name>A0A3D9L4W5_MARFU</name>
<dbReference type="GO" id="GO:0051287">
    <property type="term" value="F:NAD binding"/>
    <property type="evidence" value="ECO:0007669"/>
    <property type="project" value="InterPro"/>
</dbReference>
<dbReference type="RefSeq" id="WP_115867115.1">
    <property type="nucleotide sequence ID" value="NZ_QREG01000004.1"/>
</dbReference>
<dbReference type="SUPFAM" id="SSF51735">
    <property type="entry name" value="NAD(P)-binding Rossmann-fold domains"/>
    <property type="match status" value="1"/>
</dbReference>
<dbReference type="AlphaFoldDB" id="A0A3D9L4W5"/>
<dbReference type="InterPro" id="IPR006139">
    <property type="entry name" value="D-isomer_2_OHA_DH_cat_dom"/>
</dbReference>
<evidence type="ECO:0000256" key="1">
    <source>
        <dbReference type="ARBA" id="ARBA00005854"/>
    </source>
</evidence>